<feature type="transmembrane region" description="Helical" evidence="14">
    <location>
        <begin position="102"/>
        <end position="121"/>
    </location>
</feature>
<comment type="caution">
    <text evidence="18">The sequence shown here is derived from an EMBL/GenBank/DDBJ whole genome shotgun (WGS) entry which is preliminary data.</text>
</comment>
<protein>
    <submittedName>
        <fullName evidence="18">Uncharacterized protein</fullName>
    </submittedName>
</protein>
<organism evidence="18 19">
    <name type="scientific">Fusarium culmorum</name>
    <dbReference type="NCBI Taxonomy" id="5516"/>
    <lineage>
        <taxon>Eukaryota</taxon>
        <taxon>Fungi</taxon>
        <taxon>Dikarya</taxon>
        <taxon>Ascomycota</taxon>
        <taxon>Pezizomycotina</taxon>
        <taxon>Sordariomycetes</taxon>
        <taxon>Hypocreomycetidae</taxon>
        <taxon>Hypocreales</taxon>
        <taxon>Nectriaceae</taxon>
        <taxon>Fusarium</taxon>
    </lineage>
</organism>
<dbReference type="OMA" id="LEYMRTE"/>
<sequence>MRGLTLWPILIIAISLCDAVLAKNYRLQDVPQCSTNCLEKSLEPPTFSAANIERLCNVSTISNEVLECARRDCNVKDLLEYMRTEHVACNRPDIDNDHNIRAINFFILGAVVVSIGIRITTKILRFTTWGTDDYLIIVAAVLTAVQTICMALSKFLSVCGSQDRQLTRRLSSDMGWPRSRYLDREPGNSDPILHIVEFAYILSLCLIKISILCFFLRIFPDRMFRIVIKFTIGFTILTTTIIGILACCQSSPTEPSQGGWDGKSAKGPRLDIQALVLSHAGLNVGLDVWMFILPLTQLYNLGLKARKKIGIILIFGVGILQVLICYLANQLTGLSLIAVSCIRIPHMLDFNRSLNATADSQGIIIWSNIESGVGIFVACMPHTQPLLHAAKTKIKWLNILPSSSSSTQGIFVERSLVLIKMTVTGTTAGTAPEELVLYDRGGLLSVDRPENAKKASHRLNGVETV</sequence>
<gene>
    <name evidence="18" type="ORF">FCULG_00009058</name>
</gene>
<feature type="transmembrane region" description="Helical" evidence="14">
    <location>
        <begin position="133"/>
        <end position="156"/>
    </location>
</feature>
<evidence type="ECO:0000256" key="8">
    <source>
        <dbReference type="ARBA" id="ARBA00022729"/>
    </source>
</evidence>
<feature type="chain" id="PRO_5015567569" evidence="15">
    <location>
        <begin position="23"/>
        <end position="465"/>
    </location>
</feature>
<keyword evidence="6" id="KW-0325">Glycoprotein</keyword>
<keyword evidence="12" id="KW-0449">Lipoprotein</keyword>
<evidence type="ECO:0000313" key="19">
    <source>
        <dbReference type="Proteomes" id="UP000241587"/>
    </source>
</evidence>
<keyword evidence="10 14" id="KW-0472">Membrane</keyword>
<keyword evidence="11" id="KW-1015">Disulfide bond</keyword>
<evidence type="ECO:0000313" key="18">
    <source>
        <dbReference type="EMBL" id="PTD02634.1"/>
    </source>
</evidence>
<evidence type="ECO:0000256" key="6">
    <source>
        <dbReference type="ARBA" id="ARBA00022622"/>
    </source>
</evidence>
<dbReference type="Pfam" id="PF05730">
    <property type="entry name" value="CFEM"/>
    <property type="match status" value="1"/>
</dbReference>
<dbReference type="OrthoDB" id="2496787at2759"/>
<evidence type="ECO:0000256" key="14">
    <source>
        <dbReference type="SAM" id="Phobius"/>
    </source>
</evidence>
<dbReference type="Pfam" id="PF20684">
    <property type="entry name" value="Fung_rhodopsin"/>
    <property type="match status" value="1"/>
</dbReference>
<keyword evidence="7 14" id="KW-0812">Transmembrane</keyword>
<reference evidence="18 19" key="1">
    <citation type="submission" date="2018-02" db="EMBL/GenBank/DDBJ databases">
        <title>Fusarium culmorum secondary metabolites in fungal-bacterial-plant interactions.</title>
        <authorList>
            <person name="Schmidt R."/>
        </authorList>
    </citation>
    <scope>NUCLEOTIDE SEQUENCE [LARGE SCALE GENOMIC DNA]</scope>
    <source>
        <strain evidence="18 19">PV</strain>
    </source>
</reference>
<accession>A0A2T4GGD5</accession>
<dbReference type="AlphaFoldDB" id="A0A2T4GGD5"/>
<dbReference type="InterPro" id="IPR008427">
    <property type="entry name" value="Extracellular_membr_CFEM_dom"/>
</dbReference>
<evidence type="ECO:0000256" key="2">
    <source>
        <dbReference type="ARBA" id="ARBA00004589"/>
    </source>
</evidence>
<dbReference type="EMBL" id="PVEM01000016">
    <property type="protein sequence ID" value="PTD02634.1"/>
    <property type="molecule type" value="Genomic_DNA"/>
</dbReference>
<feature type="transmembrane region" description="Helical" evidence="14">
    <location>
        <begin position="198"/>
        <end position="219"/>
    </location>
</feature>
<dbReference type="PANTHER" id="PTHR33048">
    <property type="entry name" value="PTH11-LIKE INTEGRAL MEMBRANE PROTEIN (AFU_ORTHOLOGUE AFUA_5G11245)"/>
    <property type="match status" value="1"/>
</dbReference>
<comment type="similarity">
    <text evidence="4">Belongs to the RBT5 family.</text>
</comment>
<evidence type="ECO:0000256" key="4">
    <source>
        <dbReference type="ARBA" id="ARBA00010031"/>
    </source>
</evidence>
<name>A0A2T4GGD5_FUSCU</name>
<keyword evidence="8 15" id="KW-0732">Signal</keyword>
<dbReference type="Proteomes" id="UP000241587">
    <property type="component" value="Unassembled WGS sequence"/>
</dbReference>
<evidence type="ECO:0000256" key="1">
    <source>
        <dbReference type="ARBA" id="ARBA00004141"/>
    </source>
</evidence>
<feature type="domain" description="Rhodopsin" evidence="17">
    <location>
        <begin position="117"/>
        <end position="388"/>
    </location>
</feature>
<dbReference type="InterPro" id="IPR052337">
    <property type="entry name" value="SAT4-like"/>
</dbReference>
<dbReference type="InterPro" id="IPR049326">
    <property type="entry name" value="Rhodopsin_dom_fungi"/>
</dbReference>
<keyword evidence="5" id="KW-0964">Secreted</keyword>
<evidence type="ECO:0000259" key="16">
    <source>
        <dbReference type="Pfam" id="PF05730"/>
    </source>
</evidence>
<dbReference type="GO" id="GO:0005576">
    <property type="term" value="C:extracellular region"/>
    <property type="evidence" value="ECO:0007669"/>
    <property type="project" value="UniProtKB-SubCell"/>
</dbReference>
<evidence type="ECO:0000256" key="7">
    <source>
        <dbReference type="ARBA" id="ARBA00022692"/>
    </source>
</evidence>
<feature type="domain" description="CFEM" evidence="16">
    <location>
        <begin position="27"/>
        <end position="89"/>
    </location>
</feature>
<evidence type="ECO:0000256" key="5">
    <source>
        <dbReference type="ARBA" id="ARBA00022525"/>
    </source>
</evidence>
<feature type="transmembrane region" description="Helical" evidence="14">
    <location>
        <begin position="226"/>
        <end position="252"/>
    </location>
</feature>
<evidence type="ECO:0000256" key="11">
    <source>
        <dbReference type="ARBA" id="ARBA00023157"/>
    </source>
</evidence>
<keyword evidence="6" id="KW-0336">GPI-anchor</keyword>
<proteinExistence type="inferred from homology"/>
<dbReference type="PANTHER" id="PTHR33048:SF143">
    <property type="entry name" value="EXTRACELLULAR MEMBRANE PROTEIN CFEM DOMAIN-CONTAINING PROTEIN-RELATED"/>
    <property type="match status" value="1"/>
</dbReference>
<feature type="transmembrane region" description="Helical" evidence="14">
    <location>
        <begin position="308"/>
        <end position="329"/>
    </location>
</feature>
<comment type="subcellular location">
    <subcellularLocation>
        <location evidence="2">Membrane</location>
        <topology evidence="2">Lipid-anchor</topology>
        <topology evidence="2">GPI-anchor</topology>
    </subcellularLocation>
    <subcellularLocation>
        <location evidence="1">Membrane</location>
        <topology evidence="1">Multi-pass membrane protein</topology>
    </subcellularLocation>
    <subcellularLocation>
        <location evidence="3">Secreted</location>
    </subcellularLocation>
</comment>
<evidence type="ECO:0000256" key="3">
    <source>
        <dbReference type="ARBA" id="ARBA00004613"/>
    </source>
</evidence>
<evidence type="ECO:0000256" key="12">
    <source>
        <dbReference type="ARBA" id="ARBA00023288"/>
    </source>
</evidence>
<feature type="signal peptide" evidence="15">
    <location>
        <begin position="1"/>
        <end position="22"/>
    </location>
</feature>
<keyword evidence="19" id="KW-1185">Reference proteome</keyword>
<dbReference type="GO" id="GO:0098552">
    <property type="term" value="C:side of membrane"/>
    <property type="evidence" value="ECO:0007669"/>
    <property type="project" value="UniProtKB-KW"/>
</dbReference>
<evidence type="ECO:0000256" key="10">
    <source>
        <dbReference type="ARBA" id="ARBA00023136"/>
    </source>
</evidence>
<evidence type="ECO:0000256" key="15">
    <source>
        <dbReference type="SAM" id="SignalP"/>
    </source>
</evidence>
<keyword evidence="9 14" id="KW-1133">Transmembrane helix</keyword>
<comment type="similarity">
    <text evidence="13">Belongs to the SAT4 family.</text>
</comment>
<evidence type="ECO:0000259" key="17">
    <source>
        <dbReference type="Pfam" id="PF20684"/>
    </source>
</evidence>
<evidence type="ECO:0000256" key="13">
    <source>
        <dbReference type="ARBA" id="ARBA00038359"/>
    </source>
</evidence>
<evidence type="ECO:0000256" key="9">
    <source>
        <dbReference type="ARBA" id="ARBA00022989"/>
    </source>
</evidence>